<name>A0A447UUS1_CITKO</name>
<dbReference type="Proteomes" id="UP000270272">
    <property type="component" value="Chromosome"/>
</dbReference>
<evidence type="ECO:0000313" key="2">
    <source>
        <dbReference type="Proteomes" id="UP000270272"/>
    </source>
</evidence>
<gene>
    <name evidence="1" type="ORF">NCTC11075_05363</name>
</gene>
<organism evidence="1 2">
    <name type="scientific">Citrobacter koseri</name>
    <name type="common">Citrobacter diversus</name>
    <dbReference type="NCBI Taxonomy" id="545"/>
    <lineage>
        <taxon>Bacteria</taxon>
        <taxon>Pseudomonadati</taxon>
        <taxon>Pseudomonadota</taxon>
        <taxon>Gammaproteobacteria</taxon>
        <taxon>Enterobacterales</taxon>
        <taxon>Enterobacteriaceae</taxon>
        <taxon>Citrobacter</taxon>
    </lineage>
</organism>
<accession>A0A447UUS1</accession>
<dbReference type="AlphaFoldDB" id="A0A447UUS1"/>
<sequence length="100" mass="11188">MPGAVWTASRFRRESLGMRFEKSGIGEVFDKLEANIYYNYANHVMDNYSLRAPGMNMSGSMGSAMEHSSAMHSMSMPMAMQLDRRTVGGRMMGNVVVVRL</sequence>
<dbReference type="EMBL" id="LR134204">
    <property type="protein sequence ID" value="VEB94441.1"/>
    <property type="molecule type" value="Genomic_DNA"/>
</dbReference>
<evidence type="ECO:0000313" key="1">
    <source>
        <dbReference type="EMBL" id="VEB94441.1"/>
    </source>
</evidence>
<keyword evidence="1" id="KW-0675">Receptor</keyword>
<proteinExistence type="predicted"/>
<protein>
    <submittedName>
        <fullName evidence="1">TonB-dependent copper receptor</fullName>
    </submittedName>
</protein>
<reference evidence="1 2" key="1">
    <citation type="submission" date="2018-12" db="EMBL/GenBank/DDBJ databases">
        <authorList>
            <consortium name="Pathogen Informatics"/>
        </authorList>
    </citation>
    <scope>NUCLEOTIDE SEQUENCE [LARGE SCALE GENOMIC DNA]</scope>
    <source>
        <strain evidence="1 2">NCTC11075</strain>
    </source>
</reference>